<evidence type="ECO:0000313" key="2">
    <source>
        <dbReference type="EMBL" id="MBB6056249.1"/>
    </source>
</evidence>
<keyword evidence="2" id="KW-0808">Transferase</keyword>
<dbReference type="PANTHER" id="PTHR43031">
    <property type="entry name" value="FAD-DEPENDENT OXIDOREDUCTASE"/>
    <property type="match status" value="1"/>
</dbReference>
<dbReference type="SUPFAM" id="SSF52821">
    <property type="entry name" value="Rhodanese/Cell cycle control phosphatase"/>
    <property type="match status" value="1"/>
</dbReference>
<dbReference type="AlphaFoldDB" id="A0A841GE94"/>
<dbReference type="GO" id="GO:0016740">
    <property type="term" value="F:transferase activity"/>
    <property type="evidence" value="ECO:0007669"/>
    <property type="project" value="UniProtKB-KW"/>
</dbReference>
<proteinExistence type="predicted"/>
<dbReference type="InterPro" id="IPR050229">
    <property type="entry name" value="GlpE_sulfurtransferase"/>
</dbReference>
<dbReference type="SMART" id="SM00450">
    <property type="entry name" value="RHOD"/>
    <property type="match status" value="1"/>
</dbReference>
<dbReference type="Proteomes" id="UP000585721">
    <property type="component" value="Unassembled WGS sequence"/>
</dbReference>
<feature type="domain" description="Rhodanese" evidence="1">
    <location>
        <begin position="16"/>
        <end position="106"/>
    </location>
</feature>
<keyword evidence="3" id="KW-1185">Reference proteome</keyword>
<protein>
    <submittedName>
        <fullName evidence="2">Rhodanese-related sulfurtransferase</fullName>
    </submittedName>
</protein>
<reference evidence="2 3" key="1">
    <citation type="submission" date="2020-08" db="EMBL/GenBank/DDBJ databases">
        <title>Genomic Encyclopedia of Type Strains, Phase IV (KMG-IV): sequencing the most valuable type-strain genomes for metagenomic binning, comparative biology and taxonomic classification.</title>
        <authorList>
            <person name="Goeker M."/>
        </authorList>
    </citation>
    <scope>NUCLEOTIDE SEQUENCE [LARGE SCALE GENOMIC DNA]</scope>
    <source>
        <strain evidence="2 3">DSM 22975</strain>
    </source>
</reference>
<dbReference type="PANTHER" id="PTHR43031:SF1">
    <property type="entry name" value="PYRIDINE NUCLEOTIDE-DISULPHIDE OXIDOREDUCTASE"/>
    <property type="match status" value="1"/>
</dbReference>
<dbReference type="InterPro" id="IPR036873">
    <property type="entry name" value="Rhodanese-like_dom_sf"/>
</dbReference>
<dbReference type="PROSITE" id="PS50206">
    <property type="entry name" value="RHODANESE_3"/>
    <property type="match status" value="1"/>
</dbReference>
<sequence>MEDAKEVCPTRSQKRLKEGAVLVDIREQDEIARLSFDVPGLITIPFSEFETRFSELPKDKDLIIASNHGTRSLKATYFLMYHGYERVFNMSGGMAKWVFRQFPIKGDPTAVEMPANTSCCG</sequence>
<dbReference type="Gene3D" id="3.40.250.10">
    <property type="entry name" value="Rhodanese-like domain"/>
    <property type="match status" value="1"/>
</dbReference>
<dbReference type="Pfam" id="PF00581">
    <property type="entry name" value="Rhodanese"/>
    <property type="match status" value="1"/>
</dbReference>
<dbReference type="CDD" id="cd00158">
    <property type="entry name" value="RHOD"/>
    <property type="match status" value="1"/>
</dbReference>
<gene>
    <name evidence="2" type="ORF">HNR75_002181</name>
</gene>
<organism evidence="2 3">
    <name type="scientific">Tolumonas osonensis</name>
    <dbReference type="NCBI Taxonomy" id="675874"/>
    <lineage>
        <taxon>Bacteria</taxon>
        <taxon>Pseudomonadati</taxon>
        <taxon>Pseudomonadota</taxon>
        <taxon>Gammaproteobacteria</taxon>
        <taxon>Aeromonadales</taxon>
        <taxon>Aeromonadaceae</taxon>
        <taxon>Tolumonas</taxon>
    </lineage>
</organism>
<dbReference type="EMBL" id="JACHGR010000007">
    <property type="protein sequence ID" value="MBB6056249.1"/>
    <property type="molecule type" value="Genomic_DNA"/>
</dbReference>
<dbReference type="RefSeq" id="WP_188026974.1">
    <property type="nucleotide sequence ID" value="NZ_JACHGR010000007.1"/>
</dbReference>
<accession>A0A841GE94</accession>
<evidence type="ECO:0000313" key="3">
    <source>
        <dbReference type="Proteomes" id="UP000585721"/>
    </source>
</evidence>
<evidence type="ECO:0000259" key="1">
    <source>
        <dbReference type="PROSITE" id="PS50206"/>
    </source>
</evidence>
<dbReference type="InterPro" id="IPR001763">
    <property type="entry name" value="Rhodanese-like_dom"/>
</dbReference>
<name>A0A841GE94_9GAMM</name>
<comment type="caution">
    <text evidence="2">The sequence shown here is derived from an EMBL/GenBank/DDBJ whole genome shotgun (WGS) entry which is preliminary data.</text>
</comment>